<dbReference type="SMART" id="SM00135">
    <property type="entry name" value="LY"/>
    <property type="match status" value="4"/>
</dbReference>
<dbReference type="InterPro" id="IPR050778">
    <property type="entry name" value="Cueball_EGF_LRP_Nidogen"/>
</dbReference>
<sequence length="452" mass="51044">MDTILRCTVTIILAASVYFPGVYQTYTGRSIMWTDVKYGRFQTTSRLLSLNGTGKDAINGSASVQVLQSAYFEIKTALTFDFDDSLVFWGEIVGGAIYKMDLLTNDIRSIYSNNHSSVTSLSADWLAKKLYWTDSFFNWIKVSDYNGTYHRTLVHTGKQFVGGIVVNPLSGYMYWSEREQEPRIEMATLTGENRRSLVYNISYFQRPQGLTIDFNENRLFWVDIELSLLSSISLSDSSANPLYHSVGEYLAYYLDVDSEFFFLSGTLSKQVYIQSRFNPAMRTQMTFQHFNPLSLIVYDGARQPRAQNPCTFQNGGCQQICASYPGGYKCLCEDGFVVDEGEKDCILYVPTHAPIVDSGNSLSLVHIAGIVLGSVVLSFILLVLICYFYRRIQVTRDQKSRSVGLKWVTVEQRAKSDVEEDDCSLSDGADESSKQLKCNYGDKEDNPQRNGT</sequence>
<keyword evidence="3" id="KW-0812">Transmembrane</keyword>
<feature type="repeat" description="LDL-receptor class B" evidence="1">
    <location>
        <begin position="128"/>
        <end position="170"/>
    </location>
</feature>
<dbReference type="PANTHER" id="PTHR46513:SF13">
    <property type="entry name" value="EGF-LIKE DOMAIN-CONTAINING PROTEIN"/>
    <property type="match status" value="1"/>
</dbReference>
<feature type="repeat" description="LDL-receptor class B" evidence="1">
    <location>
        <begin position="171"/>
        <end position="216"/>
    </location>
</feature>
<gene>
    <name evidence="5" type="primary">LOC100367920</name>
</gene>
<evidence type="ECO:0000256" key="1">
    <source>
        <dbReference type="PROSITE-ProRule" id="PRU00461"/>
    </source>
</evidence>
<evidence type="ECO:0000256" key="3">
    <source>
        <dbReference type="SAM" id="Phobius"/>
    </source>
</evidence>
<dbReference type="GeneID" id="100367920"/>
<proteinExistence type="predicted"/>
<dbReference type="Pfam" id="PF00058">
    <property type="entry name" value="Ldl_recept_b"/>
    <property type="match status" value="1"/>
</dbReference>
<evidence type="ECO:0000256" key="2">
    <source>
        <dbReference type="SAM" id="MobiDB-lite"/>
    </source>
</evidence>
<dbReference type="InterPro" id="IPR011042">
    <property type="entry name" value="6-blade_b-propeller_TolB-like"/>
</dbReference>
<evidence type="ECO:0000313" key="5">
    <source>
        <dbReference type="RefSeq" id="XP_002734145.1"/>
    </source>
</evidence>
<dbReference type="CDD" id="cd00053">
    <property type="entry name" value="EGF"/>
    <property type="match status" value="1"/>
</dbReference>
<name>A0ABM0GNY4_SACKO</name>
<dbReference type="PANTHER" id="PTHR46513">
    <property type="entry name" value="VITELLOGENIN RECEPTOR-LIKE PROTEIN-RELATED-RELATED"/>
    <property type="match status" value="1"/>
</dbReference>
<feature type="compositionally biased region" description="Basic and acidic residues" evidence="2">
    <location>
        <begin position="440"/>
        <end position="452"/>
    </location>
</feature>
<accession>A0ABM0GNY4</accession>
<feature type="compositionally biased region" description="Acidic residues" evidence="2">
    <location>
        <begin position="421"/>
        <end position="430"/>
    </location>
</feature>
<feature type="region of interest" description="Disordered" evidence="2">
    <location>
        <begin position="421"/>
        <end position="452"/>
    </location>
</feature>
<evidence type="ECO:0000313" key="4">
    <source>
        <dbReference type="Proteomes" id="UP000694865"/>
    </source>
</evidence>
<dbReference type="SUPFAM" id="SSF57196">
    <property type="entry name" value="EGF/Laminin"/>
    <property type="match status" value="1"/>
</dbReference>
<feature type="transmembrane region" description="Helical" evidence="3">
    <location>
        <begin position="364"/>
        <end position="389"/>
    </location>
</feature>
<keyword evidence="4" id="KW-1185">Reference proteome</keyword>
<keyword evidence="3" id="KW-1133">Transmembrane helix</keyword>
<keyword evidence="3" id="KW-0472">Membrane</keyword>
<reference evidence="5" key="1">
    <citation type="submission" date="2025-08" db="UniProtKB">
        <authorList>
            <consortium name="RefSeq"/>
        </authorList>
    </citation>
    <scope>IDENTIFICATION</scope>
    <source>
        <tissue evidence="5">Testes</tissue>
    </source>
</reference>
<protein>
    <submittedName>
        <fullName evidence="5">Low-density lipoprotein receptor-related protein 1-like</fullName>
    </submittedName>
</protein>
<dbReference type="SUPFAM" id="SSF63825">
    <property type="entry name" value="YWTD domain"/>
    <property type="match status" value="1"/>
</dbReference>
<dbReference type="Proteomes" id="UP000694865">
    <property type="component" value="Unplaced"/>
</dbReference>
<dbReference type="PROSITE" id="PS51120">
    <property type="entry name" value="LDLRB"/>
    <property type="match status" value="2"/>
</dbReference>
<dbReference type="RefSeq" id="XP_002734145.1">
    <property type="nucleotide sequence ID" value="XM_002734099.1"/>
</dbReference>
<organism evidence="4 5">
    <name type="scientific">Saccoglossus kowalevskii</name>
    <name type="common">Acorn worm</name>
    <dbReference type="NCBI Taxonomy" id="10224"/>
    <lineage>
        <taxon>Eukaryota</taxon>
        <taxon>Metazoa</taxon>
        <taxon>Hemichordata</taxon>
        <taxon>Enteropneusta</taxon>
        <taxon>Harrimaniidae</taxon>
        <taxon>Saccoglossus</taxon>
    </lineage>
</organism>
<dbReference type="InterPro" id="IPR000033">
    <property type="entry name" value="LDLR_classB_rpt"/>
</dbReference>
<dbReference type="Gene3D" id="2.120.10.30">
    <property type="entry name" value="TolB, C-terminal domain"/>
    <property type="match status" value="1"/>
</dbReference>